<feature type="compositionally biased region" description="Basic and acidic residues" evidence="7">
    <location>
        <begin position="115"/>
        <end position="141"/>
    </location>
</feature>
<dbReference type="SMART" id="SM00487">
    <property type="entry name" value="DEXDc"/>
    <property type="match status" value="1"/>
</dbReference>
<dbReference type="PANTHER" id="PTHR18934">
    <property type="entry name" value="ATP-DEPENDENT RNA HELICASE"/>
    <property type="match status" value="1"/>
</dbReference>
<dbReference type="PROSITE" id="PS51194">
    <property type="entry name" value="HELICASE_CTER"/>
    <property type="match status" value="1"/>
</dbReference>
<dbReference type="SMART" id="SM00490">
    <property type="entry name" value="HELICc"/>
    <property type="match status" value="1"/>
</dbReference>
<keyword evidence="6" id="KW-0694">RNA-binding</keyword>
<feature type="compositionally biased region" description="Basic and acidic residues" evidence="7">
    <location>
        <begin position="214"/>
        <end position="236"/>
    </location>
</feature>
<dbReference type="Pfam" id="PF00270">
    <property type="entry name" value="DEAD"/>
    <property type="match status" value="1"/>
</dbReference>
<dbReference type="GO" id="GO:0003724">
    <property type="term" value="F:RNA helicase activity"/>
    <property type="evidence" value="ECO:0007669"/>
    <property type="project" value="UniProtKB-EC"/>
</dbReference>
<keyword evidence="4 11" id="KW-0347">Helicase</keyword>
<dbReference type="Pfam" id="PF26026">
    <property type="entry name" value="RNA_hel_CTD"/>
    <property type="match status" value="1"/>
</dbReference>
<name>A0A6P7TQC0_9MOLL</name>
<dbReference type="InterPro" id="IPR059023">
    <property type="entry name" value="RNA_hel_CTD"/>
</dbReference>
<feature type="compositionally biased region" description="Basic and acidic residues" evidence="7">
    <location>
        <begin position="163"/>
        <end position="181"/>
    </location>
</feature>
<gene>
    <name evidence="11" type="primary">LOC115224401</name>
</gene>
<dbReference type="InterPro" id="IPR007502">
    <property type="entry name" value="Helicase-assoc_dom"/>
</dbReference>
<dbReference type="InterPro" id="IPR011545">
    <property type="entry name" value="DEAD/DEAH_box_helicase_dom"/>
</dbReference>
<dbReference type="PANTHER" id="PTHR18934:SF237">
    <property type="entry name" value="ATP-DEPENDENT DNA_RNA HELICASE DHX36"/>
    <property type="match status" value="1"/>
</dbReference>
<reference evidence="11" key="1">
    <citation type="submission" date="2025-08" db="UniProtKB">
        <authorList>
            <consortium name="RefSeq"/>
        </authorList>
    </citation>
    <scope>IDENTIFICATION</scope>
</reference>
<dbReference type="AlphaFoldDB" id="A0A6P7TQC0"/>
<evidence type="ECO:0000313" key="11">
    <source>
        <dbReference type="RefSeq" id="XP_029651156.1"/>
    </source>
</evidence>
<dbReference type="InterPro" id="IPR048333">
    <property type="entry name" value="HA2_WH"/>
</dbReference>
<evidence type="ECO:0000313" key="10">
    <source>
        <dbReference type="Proteomes" id="UP000515154"/>
    </source>
</evidence>
<evidence type="ECO:0000259" key="9">
    <source>
        <dbReference type="PROSITE" id="PS51194"/>
    </source>
</evidence>
<dbReference type="Pfam" id="PF21010">
    <property type="entry name" value="HA2_C"/>
    <property type="match status" value="1"/>
</dbReference>
<dbReference type="CDD" id="cd18791">
    <property type="entry name" value="SF2_C_RHA"/>
    <property type="match status" value="1"/>
</dbReference>
<dbReference type="RefSeq" id="XP_029651156.1">
    <property type="nucleotide sequence ID" value="XM_029795296.2"/>
</dbReference>
<dbReference type="KEGG" id="osn:115224401"/>
<dbReference type="Pfam" id="PF04408">
    <property type="entry name" value="WHD_HA2"/>
    <property type="match status" value="1"/>
</dbReference>
<feature type="compositionally biased region" description="Polar residues" evidence="7">
    <location>
        <begin position="196"/>
        <end position="213"/>
    </location>
</feature>
<dbReference type="InterPro" id="IPR002464">
    <property type="entry name" value="DNA/RNA_helicase_DEAH_CS"/>
</dbReference>
<dbReference type="FunFam" id="3.40.50.300:FF:000739">
    <property type="entry name" value="Putative ATP-dependent RNA helicase DHX36"/>
    <property type="match status" value="1"/>
</dbReference>
<keyword evidence="5" id="KW-0067">ATP-binding</keyword>
<dbReference type="GO" id="GO:0051880">
    <property type="term" value="F:G-quadruplex DNA binding"/>
    <property type="evidence" value="ECO:0007669"/>
    <property type="project" value="TreeGrafter"/>
</dbReference>
<dbReference type="GO" id="GO:0016787">
    <property type="term" value="F:hydrolase activity"/>
    <property type="evidence" value="ECO:0007669"/>
    <property type="project" value="UniProtKB-KW"/>
</dbReference>
<dbReference type="GO" id="GO:0003678">
    <property type="term" value="F:DNA helicase activity"/>
    <property type="evidence" value="ECO:0007669"/>
    <property type="project" value="TreeGrafter"/>
</dbReference>
<feature type="domain" description="Helicase ATP-binding" evidence="8">
    <location>
        <begin position="329"/>
        <end position="499"/>
    </location>
</feature>
<keyword evidence="3" id="KW-0378">Hydrolase</keyword>
<evidence type="ECO:0000256" key="4">
    <source>
        <dbReference type="ARBA" id="ARBA00022806"/>
    </source>
</evidence>
<sequence length="1097" mass="124173">MNFPIFRSMRLSFHALRMSYRERGRRSFDQGYGGGRHGGGGHGRGGRKYQDYDSADNGRGRKNFDRDFGGNHMRGSRRLNDQGNNDSADNGPHRHPPGLKGKEIGLWYSRRSRAKKEMQDKQQRPMIKMDSRQENNIRDILDQFGSGPSSSSHPHQYHPSSHHTTDIRDCRDNDRTQKASSDDWFNMDSAHEETKPNSSSKSLESPVWHTSSPRIKENAYNKDGDNDEGEVGHDDNDNVEMSSQLAERSNSCDILASVTEVMKFYKEETDYGIDPASDDFVPSSSIKCNPSLDAAYQKDLQERSKSTSYQKMLQFRKKLPSYDMRKELVDKIQNNQVVVISGETGCGKTTQVPQFILDDYLEQGMGSTCSIICTQPRRISAVSVAQRVADERDVACGQGSEVGFQIRLERELPRERGSILFCTTGIVLKWLESDPSLLRASHIILDEIHERDLLSDFLMVIIKDLLVTRPDIKVILMSATLNAEMFSIYFGGAPMINIPGFTYPVKEYYLEDVLEMTNYQPPEAKRPKWGMRGMANARKEETERQQMKDWIRETIQGSYSPATCHSLASMDHKFIDIELVAELIKYICYKKEDGAILVFLTGWEEIRKTNDLLNKDPTFNSRNFRIIPLHSLMPTVNQREVFNRPPVGVRKIVLATNIAETSITIDDVVYVIDCGKIKVKHFEPEKNLTSLEPQLVSKANAKQRRGRAGRVQPGECYHLYSSFTETTLDDYLLPEMLRTRLEELCLQIKLLKLGKIIPFVEKAIQTPSLQALNSAIKILQDLNALDQDENLLPLGKHLARMPVDPHSGKMILFGAMFCCLDPILTVAASLSFKDAFVIPLGKEKAADQQRKMLAEGSKSDHIMLINAYKGWRKSVAGRYDYSYCHQNFLSSNTLKLLKEMKGQFASLIHQLGFISQPNPSERNANKNSDNLELIKAIICAGLYPNVAKVQKPSMGKRPTILQTKIEKRVSLHPKSVNSTESVFESKWLIYHQMLKTSGIYLHDCTIISPYPLLFFGGPIGIKRDGDQDCITVDEWIVFQASPKTAALVKDLRTELDQLLEEKISTPGPTDWGVSKKEGALMKAIIDLVIQPCPSPQF</sequence>
<dbReference type="Gene3D" id="1.20.120.1080">
    <property type="match status" value="1"/>
</dbReference>
<protein>
    <recommendedName>
        <fullName evidence="1">RNA helicase</fullName>
        <ecNumber evidence="1">3.6.4.13</ecNumber>
    </recommendedName>
</protein>
<feature type="compositionally biased region" description="Basic and acidic residues" evidence="7">
    <location>
        <begin position="48"/>
        <end position="69"/>
    </location>
</feature>
<dbReference type="SUPFAM" id="SSF52540">
    <property type="entry name" value="P-loop containing nucleoside triphosphate hydrolases"/>
    <property type="match status" value="1"/>
</dbReference>
<dbReference type="PROSITE" id="PS00690">
    <property type="entry name" value="DEAH_ATP_HELICASE"/>
    <property type="match status" value="1"/>
</dbReference>
<dbReference type="Gene3D" id="3.40.50.300">
    <property type="entry name" value="P-loop containing nucleotide triphosphate hydrolases"/>
    <property type="match status" value="2"/>
</dbReference>
<dbReference type="InterPro" id="IPR014001">
    <property type="entry name" value="Helicase_ATP-bd"/>
</dbReference>
<dbReference type="GO" id="GO:0005524">
    <property type="term" value="F:ATP binding"/>
    <property type="evidence" value="ECO:0007669"/>
    <property type="project" value="UniProtKB-KW"/>
</dbReference>
<dbReference type="InterPro" id="IPR027417">
    <property type="entry name" value="P-loop_NTPase"/>
</dbReference>
<evidence type="ECO:0000256" key="7">
    <source>
        <dbReference type="SAM" id="MobiDB-lite"/>
    </source>
</evidence>
<accession>A0A6P7TQC0</accession>
<evidence type="ECO:0000256" key="5">
    <source>
        <dbReference type="ARBA" id="ARBA00022840"/>
    </source>
</evidence>
<feature type="domain" description="Helicase C-terminal" evidence="9">
    <location>
        <begin position="582"/>
        <end position="752"/>
    </location>
</feature>
<dbReference type="SMART" id="SM00847">
    <property type="entry name" value="HA2"/>
    <property type="match status" value="1"/>
</dbReference>
<keyword evidence="10" id="KW-1185">Reference proteome</keyword>
<dbReference type="PROSITE" id="PS51192">
    <property type="entry name" value="HELICASE_ATP_BIND_1"/>
    <property type="match status" value="1"/>
</dbReference>
<feature type="compositionally biased region" description="Low complexity" evidence="7">
    <location>
        <begin position="146"/>
        <end position="159"/>
    </location>
</feature>
<dbReference type="EC" id="3.6.4.13" evidence="1"/>
<dbReference type="InterPro" id="IPR011709">
    <property type="entry name" value="DEAD-box_helicase_OB_fold"/>
</dbReference>
<feature type="region of interest" description="Disordered" evidence="7">
    <location>
        <begin position="26"/>
        <end position="245"/>
    </location>
</feature>
<dbReference type="Pfam" id="PF00271">
    <property type="entry name" value="Helicase_C"/>
    <property type="match status" value="1"/>
</dbReference>
<evidence type="ECO:0000256" key="1">
    <source>
        <dbReference type="ARBA" id="ARBA00012552"/>
    </source>
</evidence>
<dbReference type="InterPro" id="IPR001650">
    <property type="entry name" value="Helicase_C-like"/>
</dbReference>
<evidence type="ECO:0000256" key="6">
    <source>
        <dbReference type="ARBA" id="ARBA00022884"/>
    </source>
</evidence>
<dbReference type="Proteomes" id="UP000515154">
    <property type="component" value="Linkage group LG25"/>
</dbReference>
<evidence type="ECO:0000259" key="8">
    <source>
        <dbReference type="PROSITE" id="PS51192"/>
    </source>
</evidence>
<dbReference type="GO" id="GO:0005634">
    <property type="term" value="C:nucleus"/>
    <property type="evidence" value="ECO:0007669"/>
    <property type="project" value="TreeGrafter"/>
</dbReference>
<dbReference type="Pfam" id="PF07717">
    <property type="entry name" value="OB_NTP_bind"/>
    <property type="match status" value="1"/>
</dbReference>
<dbReference type="GO" id="GO:0002151">
    <property type="term" value="F:G-quadruplex RNA binding"/>
    <property type="evidence" value="ECO:0007669"/>
    <property type="project" value="TreeGrafter"/>
</dbReference>
<keyword evidence="2" id="KW-0547">Nucleotide-binding</keyword>
<evidence type="ECO:0000256" key="3">
    <source>
        <dbReference type="ARBA" id="ARBA00022801"/>
    </source>
</evidence>
<organism evidence="10 11">
    <name type="scientific">Octopus sinensis</name>
    <name type="common">East Asian common octopus</name>
    <dbReference type="NCBI Taxonomy" id="2607531"/>
    <lineage>
        <taxon>Eukaryota</taxon>
        <taxon>Metazoa</taxon>
        <taxon>Spiralia</taxon>
        <taxon>Lophotrochozoa</taxon>
        <taxon>Mollusca</taxon>
        <taxon>Cephalopoda</taxon>
        <taxon>Coleoidea</taxon>
        <taxon>Octopodiformes</taxon>
        <taxon>Octopoda</taxon>
        <taxon>Incirrata</taxon>
        <taxon>Octopodidae</taxon>
        <taxon>Octopus</taxon>
    </lineage>
</organism>
<dbReference type="FunFam" id="1.20.120.1080:FF:000002">
    <property type="entry name" value="Putative ATP-dependent RNA helicase DHX36"/>
    <property type="match status" value="1"/>
</dbReference>
<feature type="compositionally biased region" description="Gly residues" evidence="7">
    <location>
        <begin position="31"/>
        <end position="43"/>
    </location>
</feature>
<dbReference type="GO" id="GO:0005737">
    <property type="term" value="C:cytoplasm"/>
    <property type="evidence" value="ECO:0007669"/>
    <property type="project" value="TreeGrafter"/>
</dbReference>
<evidence type="ECO:0000256" key="2">
    <source>
        <dbReference type="ARBA" id="ARBA00022741"/>
    </source>
</evidence>
<proteinExistence type="predicted"/>